<dbReference type="Bgee" id="ENSPREG00000018537">
    <property type="expression patterns" value="Expressed in caudal fin"/>
</dbReference>
<evidence type="ECO:0000313" key="4">
    <source>
        <dbReference type="Proteomes" id="UP000242638"/>
    </source>
</evidence>
<keyword evidence="1" id="KW-0732">Signal</keyword>
<feature type="chain" id="PRO_5018065304" description="Ig-like domain-containing protein" evidence="1">
    <location>
        <begin position="22"/>
        <end position="211"/>
    </location>
</feature>
<reference evidence="4" key="1">
    <citation type="submission" date="2013-11" db="EMBL/GenBank/DDBJ databases">
        <title>The genomic landscape of the Guanapo guppy.</title>
        <authorList>
            <person name="Kuenstner A."/>
            <person name="Dreyer C."/>
        </authorList>
    </citation>
    <scope>NUCLEOTIDE SEQUENCE</scope>
    <source>
        <strain evidence="4">Guanapo</strain>
    </source>
</reference>
<dbReference type="InterPro" id="IPR003599">
    <property type="entry name" value="Ig_sub"/>
</dbReference>
<dbReference type="InterPro" id="IPR013783">
    <property type="entry name" value="Ig-like_fold"/>
</dbReference>
<dbReference type="GeneTree" id="ENSGT01150000287581"/>
<dbReference type="SUPFAM" id="SSF48726">
    <property type="entry name" value="Immunoglobulin"/>
    <property type="match status" value="1"/>
</dbReference>
<keyword evidence="4" id="KW-1185">Reference proteome</keyword>
<dbReference type="Pfam" id="PF07686">
    <property type="entry name" value="V-set"/>
    <property type="match status" value="1"/>
</dbReference>
<dbReference type="Ensembl" id="ENSPRET00000027707.1">
    <property type="protein sequence ID" value="ENSPREP00000027411.1"/>
    <property type="gene ID" value="ENSPREG00000018537.1"/>
</dbReference>
<dbReference type="Proteomes" id="UP000242638">
    <property type="component" value="Unassembled WGS sequence"/>
</dbReference>
<evidence type="ECO:0000313" key="3">
    <source>
        <dbReference type="Ensembl" id="ENSPREP00000027411.1"/>
    </source>
</evidence>
<accession>A0A3P9PZT7</accession>
<dbReference type="InterPro" id="IPR013106">
    <property type="entry name" value="Ig_V-set"/>
</dbReference>
<feature type="signal peptide" evidence="1">
    <location>
        <begin position="1"/>
        <end position="21"/>
    </location>
</feature>
<dbReference type="PANTHER" id="PTHR11422">
    <property type="entry name" value="T-CELL SURFACE GLYCOPROTEIN CD4"/>
    <property type="match status" value="1"/>
</dbReference>
<dbReference type="SMART" id="SM00409">
    <property type="entry name" value="IG"/>
    <property type="match status" value="1"/>
</dbReference>
<organism evidence="3 4">
    <name type="scientific">Poecilia reticulata</name>
    <name type="common">Guppy</name>
    <name type="synonym">Acanthophacelus reticulatus</name>
    <dbReference type="NCBI Taxonomy" id="8081"/>
    <lineage>
        <taxon>Eukaryota</taxon>
        <taxon>Metazoa</taxon>
        <taxon>Chordata</taxon>
        <taxon>Craniata</taxon>
        <taxon>Vertebrata</taxon>
        <taxon>Euteleostomi</taxon>
        <taxon>Actinopterygii</taxon>
        <taxon>Neopterygii</taxon>
        <taxon>Teleostei</taxon>
        <taxon>Neoteleostei</taxon>
        <taxon>Acanthomorphata</taxon>
        <taxon>Ovalentaria</taxon>
        <taxon>Atherinomorphae</taxon>
        <taxon>Cyprinodontiformes</taxon>
        <taxon>Poeciliidae</taxon>
        <taxon>Poeciliinae</taxon>
        <taxon>Poecilia</taxon>
    </lineage>
</organism>
<name>A0A3P9PZT7_POERE</name>
<reference evidence="3" key="2">
    <citation type="submission" date="2025-08" db="UniProtKB">
        <authorList>
            <consortium name="Ensembl"/>
        </authorList>
    </citation>
    <scope>IDENTIFICATION</scope>
    <source>
        <strain evidence="3">Guanapo</strain>
    </source>
</reference>
<dbReference type="AlphaFoldDB" id="A0A3P9PZT7"/>
<proteinExistence type="predicted"/>
<dbReference type="PROSITE" id="PS50835">
    <property type="entry name" value="IG_LIKE"/>
    <property type="match status" value="1"/>
</dbReference>
<dbReference type="Gene3D" id="2.60.40.10">
    <property type="entry name" value="Immunoglobulins"/>
    <property type="match status" value="1"/>
</dbReference>
<protein>
    <recommendedName>
        <fullName evidence="2">Ig-like domain-containing protein</fullName>
    </recommendedName>
</protein>
<evidence type="ECO:0000256" key="1">
    <source>
        <dbReference type="SAM" id="SignalP"/>
    </source>
</evidence>
<reference evidence="3" key="3">
    <citation type="submission" date="2025-09" db="UniProtKB">
        <authorList>
            <consortium name="Ensembl"/>
        </authorList>
    </citation>
    <scope>IDENTIFICATION</scope>
    <source>
        <strain evidence="3">Guanapo</strain>
    </source>
</reference>
<dbReference type="InterPro" id="IPR007110">
    <property type="entry name" value="Ig-like_dom"/>
</dbReference>
<dbReference type="InterPro" id="IPR036179">
    <property type="entry name" value="Ig-like_dom_sf"/>
</dbReference>
<evidence type="ECO:0000259" key="2">
    <source>
        <dbReference type="PROSITE" id="PS50835"/>
    </source>
</evidence>
<sequence>MLVFSYFVEILFCILAAQTETQPTFLTVRGGNDVTLPCGNRRDTHDESDGTIWLFNHKHTSETKTLVKLGNSHREMKTISDRLSVTANGSLLLRNVTEDDGGRYICQWTKSGQPDHFVVFLYVIKSEYLHHFDTSTHTFAFLPISEHCSDLHSFKSLHLMLTISVTCSFLISPLNTSKPKNEDLLLYNQDLVLMKPIGCQKIIEHNKKYSK</sequence>
<feature type="domain" description="Ig-like" evidence="2">
    <location>
        <begin position="17"/>
        <end position="107"/>
    </location>
</feature>